<feature type="binding site" evidence="1">
    <location>
        <position position="441"/>
    </location>
    <ligand>
        <name>ATP</name>
        <dbReference type="ChEBI" id="CHEBI:30616"/>
    </ligand>
</feature>
<reference evidence="4" key="1">
    <citation type="journal article" date="2021" name="Proc. Natl. Acad. Sci. U.S.A.">
        <title>Three genomes in the algal genus Volvox reveal the fate of a haploid sex-determining region after a transition to homothallism.</title>
        <authorList>
            <person name="Yamamoto K."/>
            <person name="Hamaji T."/>
            <person name="Kawai-Toyooka H."/>
            <person name="Matsuzaki R."/>
            <person name="Takahashi F."/>
            <person name="Nishimura Y."/>
            <person name="Kawachi M."/>
            <person name="Noguchi H."/>
            <person name="Minakuchi Y."/>
            <person name="Umen J.G."/>
            <person name="Toyoda A."/>
            <person name="Nozaki H."/>
        </authorList>
    </citation>
    <scope>NUCLEOTIDE SEQUENCE</scope>
    <source>
        <strain evidence="4">NIES-3785</strain>
    </source>
</reference>
<evidence type="ECO:0000256" key="1">
    <source>
        <dbReference type="PROSITE-ProRule" id="PRU10141"/>
    </source>
</evidence>
<dbReference type="GO" id="GO:0005524">
    <property type="term" value="F:ATP binding"/>
    <property type="evidence" value="ECO:0007669"/>
    <property type="project" value="UniProtKB-UniRule"/>
</dbReference>
<evidence type="ECO:0000313" key="5">
    <source>
        <dbReference type="Proteomes" id="UP000722791"/>
    </source>
</evidence>
<feature type="compositionally biased region" description="Polar residues" evidence="2">
    <location>
        <begin position="263"/>
        <end position="281"/>
    </location>
</feature>
<dbReference type="Gene3D" id="1.10.510.10">
    <property type="entry name" value="Transferase(Phosphotransferase) domain 1"/>
    <property type="match status" value="1"/>
</dbReference>
<gene>
    <name evidence="4" type="ORF">Vretimale_13727</name>
</gene>
<dbReference type="InterPro" id="IPR011009">
    <property type="entry name" value="Kinase-like_dom_sf"/>
</dbReference>
<dbReference type="AlphaFoldDB" id="A0A8J4LTU9"/>
<name>A0A8J4LTU9_9CHLO</name>
<dbReference type="PROSITE" id="PS00107">
    <property type="entry name" value="PROTEIN_KINASE_ATP"/>
    <property type="match status" value="1"/>
</dbReference>
<dbReference type="EMBL" id="BNCQ01000033">
    <property type="protein sequence ID" value="GIM09944.1"/>
    <property type="molecule type" value="Genomic_DNA"/>
</dbReference>
<dbReference type="InterPro" id="IPR000719">
    <property type="entry name" value="Prot_kinase_dom"/>
</dbReference>
<dbReference type="InterPro" id="IPR017441">
    <property type="entry name" value="Protein_kinase_ATP_BS"/>
</dbReference>
<dbReference type="PROSITE" id="PS50011">
    <property type="entry name" value="PROTEIN_KINASE_DOM"/>
    <property type="match status" value="1"/>
</dbReference>
<keyword evidence="1" id="KW-0547">Nucleotide-binding</keyword>
<evidence type="ECO:0000313" key="4">
    <source>
        <dbReference type="EMBL" id="GIM09944.1"/>
    </source>
</evidence>
<feature type="non-terminal residue" evidence="4">
    <location>
        <position position="1"/>
    </location>
</feature>
<dbReference type="PANTHER" id="PTHR44329:SF289">
    <property type="entry name" value="SERINE_THREONINE-PROTEIN KINASE VIK"/>
    <property type="match status" value="1"/>
</dbReference>
<keyword evidence="1" id="KW-0067">ATP-binding</keyword>
<feature type="region of interest" description="Disordered" evidence="2">
    <location>
        <begin position="725"/>
        <end position="746"/>
    </location>
</feature>
<dbReference type="SUPFAM" id="SSF56112">
    <property type="entry name" value="Protein kinase-like (PK-like)"/>
    <property type="match status" value="1"/>
</dbReference>
<evidence type="ECO:0000259" key="3">
    <source>
        <dbReference type="PROSITE" id="PS50011"/>
    </source>
</evidence>
<dbReference type="Gene3D" id="3.30.200.20">
    <property type="entry name" value="Phosphorylase Kinase, domain 1"/>
    <property type="match status" value="1"/>
</dbReference>
<dbReference type="PANTHER" id="PTHR44329">
    <property type="entry name" value="SERINE/THREONINE-PROTEIN KINASE TNNI3K-RELATED"/>
    <property type="match status" value="1"/>
</dbReference>
<feature type="compositionally biased region" description="Low complexity" evidence="2">
    <location>
        <begin position="182"/>
        <end position="191"/>
    </location>
</feature>
<proteinExistence type="predicted"/>
<dbReference type="Pfam" id="PF00069">
    <property type="entry name" value="Pkinase"/>
    <property type="match status" value="1"/>
</dbReference>
<accession>A0A8J4LTU9</accession>
<organism evidence="4 5">
    <name type="scientific">Volvox reticuliferus</name>
    <dbReference type="NCBI Taxonomy" id="1737510"/>
    <lineage>
        <taxon>Eukaryota</taxon>
        <taxon>Viridiplantae</taxon>
        <taxon>Chlorophyta</taxon>
        <taxon>core chlorophytes</taxon>
        <taxon>Chlorophyceae</taxon>
        <taxon>CS clade</taxon>
        <taxon>Chlamydomonadales</taxon>
        <taxon>Volvocaceae</taxon>
        <taxon>Volvox</taxon>
    </lineage>
</organism>
<dbReference type="InterPro" id="IPR051681">
    <property type="entry name" value="Ser/Thr_Kinases-Pseudokinases"/>
</dbReference>
<sequence>MILASMAAVVNNAVGGGRARRSSIPGGGSGSIAGITTGDNNASTCSGSEVSAQGCGGVPGVAATMAVAAAAANHLVDVPTGNNGSGIGLPSGSAITSSSTIEGVNGGSGGLSRRSQEVPGGTLGAVPITVAGGSSSGSVEGGIGSAVARRGPVIDAAASSLTSTAATIPVRPGLLQTPAPPQQHQAQQHNTADSDSTGAITPFARYSVVVQDNSLLQHRSASKRSSASTLAALLGGGGGATTTLDNRPGSPHAGGGTAASVPAGTSPTYSNGPSPSLTRNNTGSSATIAAAADTMAASTGATATKPGLGRLLVGSLSNLFRVDSLVGTAARDPSPPLPQAVSGGLPSTLKHPLVAPTALARADGSRSDAGISAGGGYGGTNGRTGGGAGGTLGLELALSELTADVESRLNENQLVIQQVLGSGAFGTVYKALWKGLQVAVKTMTLTADAVTQGRHAALMEAALSKSIFHPNVVTTYTCDLKPMHVDSHRGGAMTGLQILNETEVIQEWRLYIVQEFCDGGSLRHAIEARSFLNSATGSPQMEWVLQMAREIAVGLQYLHEHNIIHGDLNPANVLLRRDDSSVLGYTAKIADFGLSVHMQAEQSHVSNTKRGTPFYTAPEVTHAGNLTRFADVFSYGVVLWELYCSRSCWMYGPQGRLIHQRGFPHLPPSCPRAYATLVSNCMQPAHKQRPSFKQIGILLEGMLREIERARQEQVDWWMMATAAGPTELTPQGSSAGPLPMPPGGPG</sequence>
<dbReference type="Proteomes" id="UP000722791">
    <property type="component" value="Unassembled WGS sequence"/>
</dbReference>
<protein>
    <recommendedName>
        <fullName evidence="3">Protein kinase domain-containing protein</fullName>
    </recommendedName>
</protein>
<feature type="region of interest" description="Disordered" evidence="2">
    <location>
        <begin position="239"/>
        <end position="282"/>
    </location>
</feature>
<feature type="domain" description="Protein kinase" evidence="3">
    <location>
        <begin position="414"/>
        <end position="703"/>
    </location>
</feature>
<evidence type="ECO:0000256" key="2">
    <source>
        <dbReference type="SAM" id="MobiDB-lite"/>
    </source>
</evidence>
<feature type="region of interest" description="Disordered" evidence="2">
    <location>
        <begin position="171"/>
        <end position="198"/>
    </location>
</feature>
<dbReference type="GO" id="GO:0004674">
    <property type="term" value="F:protein serine/threonine kinase activity"/>
    <property type="evidence" value="ECO:0007669"/>
    <property type="project" value="TreeGrafter"/>
</dbReference>
<comment type="caution">
    <text evidence="4">The sequence shown here is derived from an EMBL/GenBank/DDBJ whole genome shotgun (WGS) entry which is preliminary data.</text>
</comment>